<proteinExistence type="predicted"/>
<protein>
    <submittedName>
        <fullName evidence="3">Transposable element Tcb1 transposase</fullName>
    </submittedName>
</protein>
<keyword evidence="4" id="KW-1185">Reference proteome</keyword>
<feature type="domain" description="Transposase Tc1-like" evidence="1">
    <location>
        <begin position="2"/>
        <end position="35"/>
    </location>
</feature>
<dbReference type="InterPro" id="IPR038717">
    <property type="entry name" value="Tc1-like_DDE_dom"/>
</dbReference>
<evidence type="ECO:0000313" key="3">
    <source>
        <dbReference type="EMBL" id="GFX94316.1"/>
    </source>
</evidence>
<sequence length="192" mass="22114">MLKKAGYHGRVAHKKPHISAVNRQKRLDFANEHVNKPPQFWEKVIFSDENKFCMFGIKGRKLVWRKKGTALEKENLVPTDKHGGGGVMVWGCMAANGVGRLTFIDSTLNHMGYINILKENLKQGEQDLNLGDDFWFQQDNDPKHTAHNVKLWLLYNIKNQLRSPSQSPDLNPIEHLWDLLERKIGQHPITSK</sequence>
<dbReference type="PANTHER" id="PTHR23022">
    <property type="entry name" value="TRANSPOSABLE ELEMENT-RELATED"/>
    <property type="match status" value="1"/>
</dbReference>
<dbReference type="AlphaFoldDB" id="A0A8X6RFJ2"/>
<evidence type="ECO:0000259" key="1">
    <source>
        <dbReference type="Pfam" id="PF01498"/>
    </source>
</evidence>
<accession>A0A8X6RFJ2</accession>
<name>A0A8X6RFJ2_TRICX</name>
<dbReference type="InterPro" id="IPR052338">
    <property type="entry name" value="Transposase_5"/>
</dbReference>
<dbReference type="PANTHER" id="PTHR23022:SF135">
    <property type="entry name" value="SI:DKEY-77F5.3"/>
    <property type="match status" value="1"/>
</dbReference>
<dbReference type="Proteomes" id="UP000887159">
    <property type="component" value="Unassembled WGS sequence"/>
</dbReference>
<dbReference type="GO" id="GO:0006313">
    <property type="term" value="P:DNA transposition"/>
    <property type="evidence" value="ECO:0007669"/>
    <property type="project" value="InterPro"/>
</dbReference>
<evidence type="ECO:0000313" key="4">
    <source>
        <dbReference type="Proteomes" id="UP000887159"/>
    </source>
</evidence>
<dbReference type="InterPro" id="IPR002492">
    <property type="entry name" value="Transposase_Tc1-like"/>
</dbReference>
<dbReference type="GO" id="GO:0003677">
    <property type="term" value="F:DNA binding"/>
    <property type="evidence" value="ECO:0007669"/>
    <property type="project" value="InterPro"/>
</dbReference>
<dbReference type="GO" id="GO:0015074">
    <property type="term" value="P:DNA integration"/>
    <property type="evidence" value="ECO:0007669"/>
    <property type="project" value="InterPro"/>
</dbReference>
<dbReference type="EMBL" id="BMAU01021177">
    <property type="protein sequence ID" value="GFX94316.1"/>
    <property type="molecule type" value="Genomic_DNA"/>
</dbReference>
<comment type="caution">
    <text evidence="3">The sequence shown here is derived from an EMBL/GenBank/DDBJ whole genome shotgun (WGS) entry which is preliminary data.</text>
</comment>
<feature type="domain" description="Tc1-like transposase DDE" evidence="2">
    <location>
        <begin position="44"/>
        <end position="186"/>
    </location>
</feature>
<reference evidence="3" key="1">
    <citation type="submission" date="2020-08" db="EMBL/GenBank/DDBJ databases">
        <title>Multicomponent nature underlies the extraordinary mechanical properties of spider dragline silk.</title>
        <authorList>
            <person name="Kono N."/>
            <person name="Nakamura H."/>
            <person name="Mori M."/>
            <person name="Yoshida Y."/>
            <person name="Ohtoshi R."/>
            <person name="Malay A.D."/>
            <person name="Moran D.A.P."/>
            <person name="Tomita M."/>
            <person name="Numata K."/>
            <person name="Arakawa K."/>
        </authorList>
    </citation>
    <scope>NUCLEOTIDE SEQUENCE</scope>
</reference>
<dbReference type="Gene3D" id="3.30.420.10">
    <property type="entry name" value="Ribonuclease H-like superfamily/Ribonuclease H"/>
    <property type="match status" value="1"/>
</dbReference>
<dbReference type="Pfam" id="PF13358">
    <property type="entry name" value="DDE_3"/>
    <property type="match status" value="1"/>
</dbReference>
<dbReference type="Pfam" id="PF01498">
    <property type="entry name" value="HTH_Tnp_Tc3_2"/>
    <property type="match status" value="1"/>
</dbReference>
<organism evidence="3 4">
    <name type="scientific">Trichonephila clavipes</name>
    <name type="common">Golden silk orbweaver</name>
    <name type="synonym">Nephila clavipes</name>
    <dbReference type="NCBI Taxonomy" id="2585209"/>
    <lineage>
        <taxon>Eukaryota</taxon>
        <taxon>Metazoa</taxon>
        <taxon>Ecdysozoa</taxon>
        <taxon>Arthropoda</taxon>
        <taxon>Chelicerata</taxon>
        <taxon>Arachnida</taxon>
        <taxon>Araneae</taxon>
        <taxon>Araneomorphae</taxon>
        <taxon>Entelegynae</taxon>
        <taxon>Araneoidea</taxon>
        <taxon>Nephilidae</taxon>
        <taxon>Trichonephila</taxon>
    </lineage>
</organism>
<evidence type="ECO:0000259" key="2">
    <source>
        <dbReference type="Pfam" id="PF13358"/>
    </source>
</evidence>
<gene>
    <name evidence="3" type="ORF">TNCV_4293611</name>
</gene>
<dbReference type="InterPro" id="IPR036397">
    <property type="entry name" value="RNaseH_sf"/>
</dbReference>